<dbReference type="InterPro" id="IPR035906">
    <property type="entry name" value="MetI-like_sf"/>
</dbReference>
<sequence>MSSRDAEERSIVSAADLRRTPVRIGLAVSILAGLVLAAIAGLGPLLWLAKAAVSTTEDTVTRPLALWPSGVQWHNVADAWTSIGIGRSTLNTILIAAGTMVTSIIVSTTGGYVLAVLRPRWAPVLQGLILATLFVPGTITLVPLYLTVKQLGFTGNYLGVWLPAAASAFNVLIVKQFFDRIPAELYEAARIDGAGSFGVFIWILLPMARPILGVVLMLTFIASWKDFLWPLLVLTKPETQPLSVALFKISLTAEKSLLLAGMFCTVVIPLVLFLIFQRQFLRSAGAAGAVKG</sequence>
<feature type="transmembrane region" description="Helical" evidence="7">
    <location>
        <begin position="93"/>
        <end position="117"/>
    </location>
</feature>
<comment type="caution">
    <text evidence="9">The sequence shown here is derived from an EMBL/GenBank/DDBJ whole genome shotgun (WGS) entry which is preliminary data.</text>
</comment>
<dbReference type="PROSITE" id="PS50928">
    <property type="entry name" value="ABC_TM1"/>
    <property type="match status" value="1"/>
</dbReference>
<name>A0ABS4UJ27_9ACTN</name>
<evidence type="ECO:0000256" key="6">
    <source>
        <dbReference type="ARBA" id="ARBA00023136"/>
    </source>
</evidence>
<keyword evidence="5 7" id="KW-1133">Transmembrane helix</keyword>
<reference evidence="9 10" key="1">
    <citation type="submission" date="2021-03" db="EMBL/GenBank/DDBJ databases">
        <title>Sequencing the genomes of 1000 actinobacteria strains.</title>
        <authorList>
            <person name="Klenk H.-P."/>
        </authorList>
    </citation>
    <scope>NUCLEOTIDE SEQUENCE [LARGE SCALE GENOMIC DNA]</scope>
    <source>
        <strain evidence="9 10">DSM 18824</strain>
    </source>
</reference>
<gene>
    <name evidence="9" type="ORF">JOF29_002708</name>
</gene>
<keyword evidence="4 7" id="KW-0812">Transmembrane</keyword>
<keyword evidence="10" id="KW-1185">Reference proteome</keyword>
<dbReference type="CDD" id="cd06261">
    <property type="entry name" value="TM_PBP2"/>
    <property type="match status" value="1"/>
</dbReference>
<dbReference type="PANTHER" id="PTHR43744">
    <property type="entry name" value="ABC TRANSPORTER PERMEASE PROTEIN MG189-RELATED-RELATED"/>
    <property type="match status" value="1"/>
</dbReference>
<evidence type="ECO:0000313" key="9">
    <source>
        <dbReference type="EMBL" id="MBP2351625.1"/>
    </source>
</evidence>
<dbReference type="Proteomes" id="UP000755585">
    <property type="component" value="Unassembled WGS sequence"/>
</dbReference>
<evidence type="ECO:0000256" key="3">
    <source>
        <dbReference type="ARBA" id="ARBA00022475"/>
    </source>
</evidence>
<keyword evidence="3" id="KW-1003">Cell membrane</keyword>
<feature type="domain" description="ABC transmembrane type-1" evidence="8">
    <location>
        <begin position="89"/>
        <end position="276"/>
    </location>
</feature>
<evidence type="ECO:0000259" key="8">
    <source>
        <dbReference type="PROSITE" id="PS50928"/>
    </source>
</evidence>
<keyword evidence="9" id="KW-0762">Sugar transport</keyword>
<feature type="transmembrane region" description="Helical" evidence="7">
    <location>
        <begin position="124"/>
        <end position="146"/>
    </location>
</feature>
<evidence type="ECO:0000256" key="1">
    <source>
        <dbReference type="ARBA" id="ARBA00004651"/>
    </source>
</evidence>
<dbReference type="InterPro" id="IPR000515">
    <property type="entry name" value="MetI-like"/>
</dbReference>
<evidence type="ECO:0000256" key="4">
    <source>
        <dbReference type="ARBA" id="ARBA00022692"/>
    </source>
</evidence>
<comment type="similarity">
    <text evidence="7">Belongs to the binding-protein-dependent transport system permease family.</text>
</comment>
<dbReference type="EMBL" id="JAGINT010000001">
    <property type="protein sequence ID" value="MBP2351625.1"/>
    <property type="molecule type" value="Genomic_DNA"/>
</dbReference>
<dbReference type="SUPFAM" id="SSF161098">
    <property type="entry name" value="MetI-like"/>
    <property type="match status" value="1"/>
</dbReference>
<keyword evidence="6 7" id="KW-0472">Membrane</keyword>
<evidence type="ECO:0000256" key="7">
    <source>
        <dbReference type="RuleBase" id="RU363032"/>
    </source>
</evidence>
<accession>A0ABS4UJ27</accession>
<evidence type="ECO:0000313" key="10">
    <source>
        <dbReference type="Proteomes" id="UP000755585"/>
    </source>
</evidence>
<feature type="transmembrane region" description="Helical" evidence="7">
    <location>
        <begin position="257"/>
        <end position="276"/>
    </location>
</feature>
<dbReference type="Pfam" id="PF00528">
    <property type="entry name" value="BPD_transp_1"/>
    <property type="match status" value="1"/>
</dbReference>
<feature type="transmembrane region" description="Helical" evidence="7">
    <location>
        <begin position="21"/>
        <end position="47"/>
    </location>
</feature>
<keyword evidence="2 7" id="KW-0813">Transport</keyword>
<feature type="transmembrane region" description="Helical" evidence="7">
    <location>
        <begin position="158"/>
        <end position="178"/>
    </location>
</feature>
<evidence type="ECO:0000256" key="5">
    <source>
        <dbReference type="ARBA" id="ARBA00022989"/>
    </source>
</evidence>
<dbReference type="PANTHER" id="PTHR43744:SF12">
    <property type="entry name" value="ABC TRANSPORTER PERMEASE PROTEIN MG189-RELATED"/>
    <property type="match status" value="1"/>
</dbReference>
<proteinExistence type="inferred from homology"/>
<feature type="transmembrane region" description="Helical" evidence="7">
    <location>
        <begin position="199"/>
        <end position="224"/>
    </location>
</feature>
<dbReference type="Gene3D" id="1.10.3720.10">
    <property type="entry name" value="MetI-like"/>
    <property type="match status" value="1"/>
</dbReference>
<protein>
    <submittedName>
        <fullName evidence="9">Multiple sugar transport system permease protein</fullName>
    </submittedName>
</protein>
<evidence type="ECO:0000256" key="2">
    <source>
        <dbReference type="ARBA" id="ARBA00022448"/>
    </source>
</evidence>
<comment type="subcellular location">
    <subcellularLocation>
        <location evidence="1 7">Cell membrane</location>
        <topology evidence="1 7">Multi-pass membrane protein</topology>
    </subcellularLocation>
</comment>
<organism evidence="9 10">
    <name type="scientific">Kribbella aluminosa</name>
    <dbReference type="NCBI Taxonomy" id="416017"/>
    <lineage>
        <taxon>Bacteria</taxon>
        <taxon>Bacillati</taxon>
        <taxon>Actinomycetota</taxon>
        <taxon>Actinomycetes</taxon>
        <taxon>Propionibacteriales</taxon>
        <taxon>Kribbellaceae</taxon>
        <taxon>Kribbella</taxon>
    </lineage>
</organism>
<dbReference type="RefSeq" id="WP_209694507.1">
    <property type="nucleotide sequence ID" value="NZ_BAAAVU010000013.1"/>
</dbReference>